<evidence type="ECO:0000313" key="3">
    <source>
        <dbReference type="Proteomes" id="UP001295423"/>
    </source>
</evidence>
<feature type="signal peptide" evidence="1">
    <location>
        <begin position="1"/>
        <end position="25"/>
    </location>
</feature>
<reference evidence="2" key="1">
    <citation type="submission" date="2023-08" db="EMBL/GenBank/DDBJ databases">
        <authorList>
            <person name="Audoor S."/>
            <person name="Bilcke G."/>
        </authorList>
    </citation>
    <scope>NUCLEOTIDE SEQUENCE</scope>
</reference>
<organism evidence="2 3">
    <name type="scientific">Cylindrotheca closterium</name>
    <dbReference type="NCBI Taxonomy" id="2856"/>
    <lineage>
        <taxon>Eukaryota</taxon>
        <taxon>Sar</taxon>
        <taxon>Stramenopiles</taxon>
        <taxon>Ochrophyta</taxon>
        <taxon>Bacillariophyta</taxon>
        <taxon>Bacillariophyceae</taxon>
        <taxon>Bacillariophycidae</taxon>
        <taxon>Bacillariales</taxon>
        <taxon>Bacillariaceae</taxon>
        <taxon>Cylindrotheca</taxon>
    </lineage>
</organism>
<keyword evidence="3" id="KW-1185">Reference proteome</keyword>
<feature type="chain" id="PRO_5041972617" description="Plastid lipid-associated protein/fibrillin conserved domain-containing protein" evidence="1">
    <location>
        <begin position="26"/>
        <end position="258"/>
    </location>
</feature>
<sequence>MNTLHSRRSVLGVVIGSMLLPSVVSSSPAFAEDAANGTTPTFVSTGAAAARENLLSAIQQGKPDAEVLAAIDRLKPFNPLPPTSSTAAKSLEGEWRLLWSINDDFSPLLRLPKPFKPNSFQYFGPIAAAEVGEGRVAQGLTSGLLGNSQLWLSSGTEPLPYKTVESGNAPYRLEIEPPFRFQLGGRLGTNQPKRMIVEAGNDADFRKVNARTKEAQLAGKNVYEQIYVESKGKGSLRISTITEGDPAIIGTILIHEKM</sequence>
<comment type="caution">
    <text evidence="2">The sequence shown here is derived from an EMBL/GenBank/DDBJ whole genome shotgun (WGS) entry which is preliminary data.</text>
</comment>
<protein>
    <recommendedName>
        <fullName evidence="4">Plastid lipid-associated protein/fibrillin conserved domain-containing protein</fullName>
    </recommendedName>
</protein>
<keyword evidence="1" id="KW-0732">Signal</keyword>
<accession>A0AAD2CST5</accession>
<dbReference type="EMBL" id="CAKOGP040001335">
    <property type="protein sequence ID" value="CAJ1945272.1"/>
    <property type="molecule type" value="Genomic_DNA"/>
</dbReference>
<name>A0AAD2CST5_9STRA</name>
<dbReference type="AlphaFoldDB" id="A0AAD2CST5"/>
<evidence type="ECO:0000313" key="2">
    <source>
        <dbReference type="EMBL" id="CAJ1945272.1"/>
    </source>
</evidence>
<dbReference type="Proteomes" id="UP001295423">
    <property type="component" value="Unassembled WGS sequence"/>
</dbReference>
<proteinExistence type="predicted"/>
<gene>
    <name evidence="2" type="ORF">CYCCA115_LOCUS9416</name>
</gene>
<evidence type="ECO:0008006" key="4">
    <source>
        <dbReference type="Google" id="ProtNLM"/>
    </source>
</evidence>
<evidence type="ECO:0000256" key="1">
    <source>
        <dbReference type="SAM" id="SignalP"/>
    </source>
</evidence>